<dbReference type="Proteomes" id="UP001337655">
    <property type="component" value="Unassembled WGS sequence"/>
</dbReference>
<organism evidence="4 5">
    <name type="scientific">Saxophila tyrrhenica</name>
    <dbReference type="NCBI Taxonomy" id="1690608"/>
    <lineage>
        <taxon>Eukaryota</taxon>
        <taxon>Fungi</taxon>
        <taxon>Dikarya</taxon>
        <taxon>Ascomycota</taxon>
        <taxon>Pezizomycotina</taxon>
        <taxon>Dothideomycetes</taxon>
        <taxon>Dothideomycetidae</taxon>
        <taxon>Mycosphaerellales</taxon>
        <taxon>Extremaceae</taxon>
        <taxon>Saxophila</taxon>
    </lineage>
</organism>
<dbReference type="EMBL" id="JAVRRT010000001">
    <property type="protein sequence ID" value="KAK5175473.1"/>
    <property type="molecule type" value="Genomic_DNA"/>
</dbReference>
<gene>
    <name evidence="4" type="ORF">LTR77_000612</name>
</gene>
<dbReference type="RefSeq" id="XP_064664111.1">
    <property type="nucleotide sequence ID" value="XM_064797877.1"/>
</dbReference>
<comment type="caution">
    <text evidence="4">The sequence shown here is derived from an EMBL/GenBank/DDBJ whole genome shotgun (WGS) entry which is preliminary data.</text>
</comment>
<evidence type="ECO:0000256" key="3">
    <source>
        <dbReference type="SAM" id="MobiDB-lite"/>
    </source>
</evidence>
<dbReference type="PANTHER" id="PTHR28133:SF1">
    <property type="entry name" value="REQUIRED FOR RESPIRATORY GROWTH PROTEIN 7, MITOCHONDRIAL"/>
    <property type="match status" value="1"/>
</dbReference>
<comment type="subcellular location">
    <subcellularLocation>
        <location evidence="1">Mitochondrion</location>
    </subcellularLocation>
</comment>
<dbReference type="PANTHER" id="PTHR28133">
    <property type="entry name" value="REQUIRED FOR RESPIRATORY GROWTH PROTEIN 7, MITOCHONDRIAL"/>
    <property type="match status" value="1"/>
</dbReference>
<feature type="region of interest" description="Disordered" evidence="3">
    <location>
        <begin position="1"/>
        <end position="83"/>
    </location>
</feature>
<name>A0AAV9PQF4_9PEZI</name>
<accession>A0AAV9PQF4</accession>
<dbReference type="InterPro" id="IPR018828">
    <property type="entry name" value="RRG7"/>
</dbReference>
<proteinExistence type="predicted"/>
<dbReference type="GO" id="GO:0005739">
    <property type="term" value="C:mitochondrion"/>
    <property type="evidence" value="ECO:0007669"/>
    <property type="project" value="UniProtKB-SubCell"/>
</dbReference>
<keyword evidence="5" id="KW-1185">Reference proteome</keyword>
<sequence length="304" mass="32647">MLRCLVKSTPWRGTRYSRSRVLPSVAQDEVRSNGARWSSSAKDDHGSEATSPKRKRGRPRKNVESPGEIPSEASTRTAKAKRAGPSIPAGLIVQRSLHHCDLASFLEYTSSIGADPDSTTYRGTHYEYTVAAALHSFGFQLQRTGGSNDLGIDLVGALALPSSSSPDRSSGRAKETLSSSAPFELRVIGQCKISRPEPRMVRELEGAYVGAPAGWKGQHVLALLVSHGSSTKGVRDALQRSRWPLALLQVTAEGWLKQFLWNAAAAEAGLEGLGVTARHSGADADEGRHTIALTWMGEPVRLAG</sequence>
<keyword evidence="2" id="KW-0496">Mitochondrion</keyword>
<protein>
    <recommendedName>
        <fullName evidence="6">Required for respiratory growth protein 7, mitochondrial</fullName>
    </recommendedName>
</protein>
<evidence type="ECO:0008006" key="6">
    <source>
        <dbReference type="Google" id="ProtNLM"/>
    </source>
</evidence>
<dbReference type="Pfam" id="PF10356">
    <property type="entry name" value="RRG7"/>
    <property type="match status" value="1"/>
</dbReference>
<dbReference type="GeneID" id="89921962"/>
<evidence type="ECO:0000256" key="2">
    <source>
        <dbReference type="ARBA" id="ARBA00023128"/>
    </source>
</evidence>
<dbReference type="AlphaFoldDB" id="A0AAV9PQF4"/>
<evidence type="ECO:0000313" key="5">
    <source>
        <dbReference type="Proteomes" id="UP001337655"/>
    </source>
</evidence>
<reference evidence="4 5" key="1">
    <citation type="submission" date="2023-08" db="EMBL/GenBank/DDBJ databases">
        <title>Black Yeasts Isolated from many extreme environments.</title>
        <authorList>
            <person name="Coleine C."/>
            <person name="Stajich J.E."/>
            <person name="Selbmann L."/>
        </authorList>
    </citation>
    <scope>NUCLEOTIDE SEQUENCE [LARGE SCALE GENOMIC DNA]</scope>
    <source>
        <strain evidence="4 5">CCFEE 5935</strain>
    </source>
</reference>
<evidence type="ECO:0000256" key="1">
    <source>
        <dbReference type="ARBA" id="ARBA00004173"/>
    </source>
</evidence>
<evidence type="ECO:0000313" key="4">
    <source>
        <dbReference type="EMBL" id="KAK5175473.1"/>
    </source>
</evidence>